<evidence type="ECO:0000313" key="5">
    <source>
        <dbReference type="Proteomes" id="UP000663870"/>
    </source>
</evidence>
<evidence type="ECO:0000313" key="2">
    <source>
        <dbReference type="EMBL" id="CAF1515348.1"/>
    </source>
</evidence>
<keyword evidence="5" id="KW-1185">Reference proteome</keyword>
<dbReference type="InterPro" id="IPR013783">
    <property type="entry name" value="Ig-like_fold"/>
</dbReference>
<dbReference type="InterPro" id="IPR002044">
    <property type="entry name" value="CBM20"/>
</dbReference>
<gene>
    <name evidence="3" type="ORF">JXQ802_LOCUS55899</name>
    <name evidence="2" type="ORF">PYM288_LOCUS39354</name>
</gene>
<evidence type="ECO:0000259" key="1">
    <source>
        <dbReference type="Pfam" id="PF00686"/>
    </source>
</evidence>
<dbReference type="Gene3D" id="2.60.40.10">
    <property type="entry name" value="Immunoglobulins"/>
    <property type="match status" value="1"/>
</dbReference>
<sequence length="69" mass="8121">KKQKKSKIMIRRVIYDVEFCVLVKEKLTPFDSVLVIGSCEQLGEWLPNRCIPLNRSDKIDQGENMVNYY</sequence>
<dbReference type="GO" id="GO:2001070">
    <property type="term" value="F:starch binding"/>
    <property type="evidence" value="ECO:0007669"/>
    <property type="project" value="InterPro"/>
</dbReference>
<reference evidence="2" key="1">
    <citation type="submission" date="2021-02" db="EMBL/GenBank/DDBJ databases">
        <authorList>
            <person name="Nowell W R."/>
        </authorList>
    </citation>
    <scope>NUCLEOTIDE SEQUENCE</scope>
</reference>
<dbReference type="SUPFAM" id="SSF49452">
    <property type="entry name" value="Starch-binding domain-like"/>
    <property type="match status" value="1"/>
</dbReference>
<comment type="caution">
    <text evidence="2">The sequence shown here is derived from an EMBL/GenBank/DDBJ whole genome shotgun (WGS) entry which is preliminary data.</text>
</comment>
<dbReference type="Pfam" id="PF00686">
    <property type="entry name" value="CBM_20"/>
    <property type="match status" value="1"/>
</dbReference>
<organism evidence="2 4">
    <name type="scientific">Rotaria sordida</name>
    <dbReference type="NCBI Taxonomy" id="392033"/>
    <lineage>
        <taxon>Eukaryota</taxon>
        <taxon>Metazoa</taxon>
        <taxon>Spiralia</taxon>
        <taxon>Gnathifera</taxon>
        <taxon>Rotifera</taxon>
        <taxon>Eurotatoria</taxon>
        <taxon>Bdelloidea</taxon>
        <taxon>Philodinida</taxon>
        <taxon>Philodinidae</taxon>
        <taxon>Rotaria</taxon>
    </lineage>
</organism>
<feature type="domain" description="CBM20" evidence="1">
    <location>
        <begin position="17"/>
        <end position="58"/>
    </location>
</feature>
<dbReference type="EMBL" id="CAJNOH010010639">
    <property type="protein sequence ID" value="CAF1515348.1"/>
    <property type="molecule type" value="Genomic_DNA"/>
</dbReference>
<dbReference type="AlphaFoldDB" id="A0A815TZZ0"/>
<accession>A0A815TZZ0</accession>
<dbReference type="Proteomes" id="UP000663870">
    <property type="component" value="Unassembled WGS sequence"/>
</dbReference>
<evidence type="ECO:0000313" key="4">
    <source>
        <dbReference type="Proteomes" id="UP000663854"/>
    </source>
</evidence>
<feature type="non-terminal residue" evidence="2">
    <location>
        <position position="1"/>
    </location>
</feature>
<dbReference type="Proteomes" id="UP000663854">
    <property type="component" value="Unassembled WGS sequence"/>
</dbReference>
<dbReference type="EMBL" id="CAJNOL010012467">
    <property type="protein sequence ID" value="CAF1659950.1"/>
    <property type="molecule type" value="Genomic_DNA"/>
</dbReference>
<protein>
    <recommendedName>
        <fullName evidence="1">CBM20 domain-containing protein</fullName>
    </recommendedName>
</protein>
<dbReference type="InterPro" id="IPR013784">
    <property type="entry name" value="Carb-bd-like_fold"/>
</dbReference>
<evidence type="ECO:0000313" key="3">
    <source>
        <dbReference type="EMBL" id="CAF1659950.1"/>
    </source>
</evidence>
<name>A0A815TZZ0_9BILA</name>
<proteinExistence type="predicted"/>